<comment type="subcellular location">
    <subcellularLocation>
        <location evidence="1">Cell membrane</location>
    </subcellularLocation>
</comment>
<dbReference type="Pfam" id="PF13855">
    <property type="entry name" value="LRR_8"/>
    <property type="match status" value="1"/>
</dbReference>
<dbReference type="Pfam" id="PF00560">
    <property type="entry name" value="LRR_1"/>
    <property type="match status" value="1"/>
</dbReference>
<reference evidence="8 9" key="1">
    <citation type="journal article" date="2014" name="Nat. Genet.">
        <title>Genome sequence of the hot pepper provides insights into the evolution of pungency in Capsicum species.</title>
        <authorList>
            <person name="Kim S."/>
            <person name="Park M."/>
            <person name="Yeom S.I."/>
            <person name="Kim Y.M."/>
            <person name="Lee J.M."/>
            <person name="Lee H.A."/>
            <person name="Seo E."/>
            <person name="Choi J."/>
            <person name="Cheong K."/>
            <person name="Kim K.T."/>
            <person name="Jung K."/>
            <person name="Lee G.W."/>
            <person name="Oh S.K."/>
            <person name="Bae C."/>
            <person name="Kim S.B."/>
            <person name="Lee H.Y."/>
            <person name="Kim S.Y."/>
            <person name="Kim M.S."/>
            <person name="Kang B.C."/>
            <person name="Jo Y.D."/>
            <person name="Yang H.B."/>
            <person name="Jeong H.J."/>
            <person name="Kang W.H."/>
            <person name="Kwon J.K."/>
            <person name="Shin C."/>
            <person name="Lim J.Y."/>
            <person name="Park J.H."/>
            <person name="Huh J.H."/>
            <person name="Kim J.S."/>
            <person name="Kim B.D."/>
            <person name="Cohen O."/>
            <person name="Paran I."/>
            <person name="Suh M.C."/>
            <person name="Lee S.B."/>
            <person name="Kim Y.K."/>
            <person name="Shin Y."/>
            <person name="Noh S.J."/>
            <person name="Park J."/>
            <person name="Seo Y.S."/>
            <person name="Kwon S.Y."/>
            <person name="Kim H.A."/>
            <person name="Park J.M."/>
            <person name="Kim H.J."/>
            <person name="Choi S.B."/>
            <person name="Bosland P.W."/>
            <person name="Reeves G."/>
            <person name="Jo S.H."/>
            <person name="Lee B.W."/>
            <person name="Cho H.T."/>
            <person name="Choi H.S."/>
            <person name="Lee M.S."/>
            <person name="Yu Y."/>
            <person name="Do Choi Y."/>
            <person name="Park B.S."/>
            <person name="van Deynze A."/>
            <person name="Ashrafi H."/>
            <person name="Hill T."/>
            <person name="Kim W.T."/>
            <person name="Pai H.S."/>
            <person name="Ahn H.K."/>
            <person name="Yeam I."/>
            <person name="Giovannoni J.J."/>
            <person name="Rose J.K."/>
            <person name="Sorensen I."/>
            <person name="Lee S.J."/>
            <person name="Kim R.W."/>
            <person name="Choi I.Y."/>
            <person name="Choi B.S."/>
            <person name="Lim J.S."/>
            <person name="Lee Y.H."/>
            <person name="Choi D."/>
        </authorList>
    </citation>
    <scope>NUCLEOTIDE SEQUENCE [LARGE SCALE GENOMIC DNA]</scope>
    <source>
        <strain evidence="9">cv. CM334</strain>
    </source>
</reference>
<dbReference type="InterPro" id="IPR032675">
    <property type="entry name" value="LRR_dom_sf"/>
</dbReference>
<feature type="region of interest" description="Disordered" evidence="7">
    <location>
        <begin position="130"/>
        <end position="149"/>
    </location>
</feature>
<evidence type="ECO:0000256" key="1">
    <source>
        <dbReference type="ARBA" id="ARBA00004236"/>
    </source>
</evidence>
<dbReference type="FunFam" id="3.80.10.10:FF:000299">
    <property type="entry name" value="Piriformospora indica-insensitive protein 2"/>
    <property type="match status" value="1"/>
</dbReference>
<dbReference type="Gene3D" id="2.130.10.10">
    <property type="entry name" value="YVTN repeat-like/Quinoprotein amine dehydrogenase"/>
    <property type="match status" value="1"/>
</dbReference>
<dbReference type="GO" id="GO:0005886">
    <property type="term" value="C:plasma membrane"/>
    <property type="evidence" value="ECO:0007669"/>
    <property type="project" value="UniProtKB-SubCell"/>
</dbReference>
<accession>A0A2G2YL58</accession>
<evidence type="ECO:0000313" key="8">
    <source>
        <dbReference type="EMBL" id="PHT70480.1"/>
    </source>
</evidence>
<evidence type="ECO:0000256" key="6">
    <source>
        <dbReference type="ARBA" id="ARBA00023136"/>
    </source>
</evidence>
<sequence length="670" mass="74628">MKSLSGEIPEEIANLKKLMTIDLSGNNLTGEIPSSMALCSELTLVDLSRNQLVGEVPKEITKLKNLNALNLSRKQLNGAIPGEIGGMNGLTVLDLSYNDLSIRKVTLIEAICLVGKKLKEAKIKDTGLYKNEPKKRTKKSLQKNNKRARNKIFSKPGSLSVLARRKQRMLTTNDTVQAIRSEKENLVKLIEQEHPPVAPPAPPSREIKQSTVEHHIVEEQQAKDDQLVQHQVQMTVSATPTTTEYSEAQAEGHSTRKTRCRIQMHKVHGRQEKIDPKILEALSNPSPTGSTATLSATRETVKTVKEDNNTDANLDDVTIGSCKIKNLKSTKGGAITKKMKIGWTSKAKDKILTTDVDDLENNENSVQSPIDNNKINDDNVNMVIDIDRRIGNVNVNSSRKRGTRVFEDGGKTDPEAQDLNVSSERNGVKVHQKYAEPCLSFYVHIPIQHFYIHIPIQELQSQVSEKNWFGTQVVEVYLVSGERRILETFFLTWRVVSLKRRKEQGLLVALGSDNENVLAVDISTGFVRRRKDGALPSGAGSLFFVGKDEKIIVVASDKLRFLSSESGKELLQFSPDSYAAQCIWISNDAQFVVTVGFGEKQLQVWKLDFGERAADYGHLVSMKHPPVMVECRNNCKGEDGRVVLAISKKGVCYVWNFESVTSEVAKPIKI</sequence>
<gene>
    <name evidence="8" type="ORF">T459_25584</name>
</gene>
<dbReference type="PANTHER" id="PTHR45290">
    <property type="entry name" value="OS03G0300300 PROTEIN"/>
    <property type="match status" value="1"/>
</dbReference>
<evidence type="ECO:0000313" key="9">
    <source>
        <dbReference type="Proteomes" id="UP000222542"/>
    </source>
</evidence>
<keyword evidence="9" id="KW-1185">Reference proteome</keyword>
<name>A0A2G2YL58_CAPAN</name>
<dbReference type="EMBL" id="AYRZ02000010">
    <property type="protein sequence ID" value="PHT70480.1"/>
    <property type="molecule type" value="Genomic_DNA"/>
</dbReference>
<dbReference type="STRING" id="4072.A0A2G2YL58"/>
<proteinExistence type="predicted"/>
<keyword evidence="6" id="KW-0472">Membrane</keyword>
<dbReference type="Gramene" id="PHT70480">
    <property type="protein sequence ID" value="PHT70480"/>
    <property type="gene ID" value="T459_25584"/>
</dbReference>
<evidence type="ECO:0000256" key="5">
    <source>
        <dbReference type="ARBA" id="ARBA00022737"/>
    </source>
</evidence>
<dbReference type="InterPro" id="IPR015943">
    <property type="entry name" value="WD40/YVTN_repeat-like_dom_sf"/>
</dbReference>
<evidence type="ECO:0000256" key="4">
    <source>
        <dbReference type="ARBA" id="ARBA00022729"/>
    </source>
</evidence>
<feature type="compositionally biased region" description="Basic residues" evidence="7">
    <location>
        <begin position="135"/>
        <end position="149"/>
    </location>
</feature>
<dbReference type="InterPro" id="IPR001611">
    <property type="entry name" value="Leu-rich_rpt"/>
</dbReference>
<dbReference type="Gene3D" id="3.80.10.10">
    <property type="entry name" value="Ribonuclease Inhibitor"/>
    <property type="match status" value="1"/>
</dbReference>
<dbReference type="InterPro" id="IPR011047">
    <property type="entry name" value="Quinoprotein_ADH-like_sf"/>
</dbReference>
<dbReference type="PANTHER" id="PTHR45290:SF3">
    <property type="entry name" value="OS01G0649000 PROTEIN"/>
    <property type="match status" value="1"/>
</dbReference>
<evidence type="ECO:0000256" key="7">
    <source>
        <dbReference type="SAM" id="MobiDB-lite"/>
    </source>
</evidence>
<evidence type="ECO:0000256" key="2">
    <source>
        <dbReference type="ARBA" id="ARBA00022475"/>
    </source>
</evidence>
<dbReference type="AlphaFoldDB" id="A0A2G2YL58"/>
<organism evidence="8 9">
    <name type="scientific">Capsicum annuum</name>
    <name type="common">Capsicum pepper</name>
    <dbReference type="NCBI Taxonomy" id="4072"/>
    <lineage>
        <taxon>Eukaryota</taxon>
        <taxon>Viridiplantae</taxon>
        <taxon>Streptophyta</taxon>
        <taxon>Embryophyta</taxon>
        <taxon>Tracheophyta</taxon>
        <taxon>Spermatophyta</taxon>
        <taxon>Magnoliopsida</taxon>
        <taxon>eudicotyledons</taxon>
        <taxon>Gunneridae</taxon>
        <taxon>Pentapetalae</taxon>
        <taxon>asterids</taxon>
        <taxon>lamiids</taxon>
        <taxon>Solanales</taxon>
        <taxon>Solanaceae</taxon>
        <taxon>Solanoideae</taxon>
        <taxon>Capsiceae</taxon>
        <taxon>Capsicum</taxon>
    </lineage>
</organism>
<keyword evidence="2" id="KW-1003">Cell membrane</keyword>
<dbReference type="SUPFAM" id="SSF50998">
    <property type="entry name" value="Quinoprotein alcohol dehydrogenase-like"/>
    <property type="match status" value="1"/>
</dbReference>
<dbReference type="SUPFAM" id="SSF52058">
    <property type="entry name" value="L domain-like"/>
    <property type="match status" value="1"/>
</dbReference>
<evidence type="ECO:0000256" key="3">
    <source>
        <dbReference type="ARBA" id="ARBA00022614"/>
    </source>
</evidence>
<comment type="caution">
    <text evidence="8">The sequence shown here is derived from an EMBL/GenBank/DDBJ whole genome shotgun (WGS) entry which is preliminary data.</text>
</comment>
<dbReference type="Proteomes" id="UP000222542">
    <property type="component" value="Unassembled WGS sequence"/>
</dbReference>
<protein>
    <submittedName>
        <fullName evidence="8">Uncharacterized protein</fullName>
    </submittedName>
</protein>
<keyword evidence="4" id="KW-0732">Signal</keyword>
<keyword evidence="3" id="KW-0433">Leucine-rich repeat</keyword>
<reference evidence="8 9" key="2">
    <citation type="journal article" date="2017" name="Genome Biol.">
        <title>New reference genome sequences of hot pepper reveal the massive evolution of plant disease-resistance genes by retroduplication.</title>
        <authorList>
            <person name="Kim S."/>
            <person name="Park J."/>
            <person name="Yeom S.I."/>
            <person name="Kim Y.M."/>
            <person name="Seo E."/>
            <person name="Kim K.T."/>
            <person name="Kim M.S."/>
            <person name="Lee J.M."/>
            <person name="Cheong K."/>
            <person name="Shin H.S."/>
            <person name="Kim S.B."/>
            <person name="Han K."/>
            <person name="Lee J."/>
            <person name="Park M."/>
            <person name="Lee H.A."/>
            <person name="Lee H.Y."/>
            <person name="Lee Y."/>
            <person name="Oh S."/>
            <person name="Lee J.H."/>
            <person name="Choi E."/>
            <person name="Choi E."/>
            <person name="Lee S.E."/>
            <person name="Jeon J."/>
            <person name="Kim H."/>
            <person name="Choi G."/>
            <person name="Song H."/>
            <person name="Lee J."/>
            <person name="Lee S.C."/>
            <person name="Kwon J.K."/>
            <person name="Lee H.Y."/>
            <person name="Koo N."/>
            <person name="Hong Y."/>
            <person name="Kim R.W."/>
            <person name="Kang W.H."/>
            <person name="Huh J.H."/>
            <person name="Kang B.C."/>
            <person name="Yang T.J."/>
            <person name="Lee Y.H."/>
            <person name="Bennetzen J.L."/>
            <person name="Choi D."/>
        </authorList>
    </citation>
    <scope>NUCLEOTIDE SEQUENCE [LARGE SCALE GENOMIC DNA]</scope>
    <source>
        <strain evidence="9">cv. CM334</strain>
    </source>
</reference>
<keyword evidence="5" id="KW-0677">Repeat</keyword>